<reference evidence="2" key="1">
    <citation type="submission" date="2009-05" db="EMBL/GenBank/DDBJ databases">
        <title>The genome sequence of Ajellomyces capsulatus strain H143.</title>
        <authorList>
            <person name="Champion M."/>
            <person name="Cuomo C.A."/>
            <person name="Ma L.-J."/>
            <person name="Henn M.R."/>
            <person name="Sil A."/>
            <person name="Goldman B."/>
            <person name="Young S.K."/>
            <person name="Kodira C.D."/>
            <person name="Zeng Q."/>
            <person name="Koehrsen M."/>
            <person name="Alvarado L."/>
            <person name="Berlin A.M."/>
            <person name="Borenstein D."/>
            <person name="Chen Z."/>
            <person name="Engels R."/>
            <person name="Freedman E."/>
            <person name="Gellesch M."/>
            <person name="Goldberg J."/>
            <person name="Griggs A."/>
            <person name="Gujja S."/>
            <person name="Heiman D.I."/>
            <person name="Hepburn T.A."/>
            <person name="Howarth C."/>
            <person name="Jen D."/>
            <person name="Larson L."/>
            <person name="Lewis B."/>
            <person name="Mehta T."/>
            <person name="Park D."/>
            <person name="Pearson M."/>
            <person name="Roberts A."/>
            <person name="Saif S."/>
            <person name="Shea T.D."/>
            <person name="Shenoy N."/>
            <person name="Sisk P."/>
            <person name="Stolte C."/>
            <person name="Sykes S."/>
            <person name="Walk T."/>
            <person name="White J."/>
            <person name="Yandava C."/>
            <person name="Klein B."/>
            <person name="McEwen J.G."/>
            <person name="Puccia R."/>
            <person name="Goldman G.H."/>
            <person name="Felipe M.S."/>
            <person name="Nino-Vega G."/>
            <person name="San-Blas G."/>
            <person name="Taylor J.W."/>
            <person name="Mendoza L."/>
            <person name="Galagan J.E."/>
            <person name="Nusbaum C."/>
            <person name="Birren B.W."/>
        </authorList>
    </citation>
    <scope>NUCLEOTIDE SEQUENCE [LARGE SCALE GENOMIC DNA]</scope>
    <source>
        <strain evidence="2">H143</strain>
    </source>
</reference>
<dbReference type="VEuPathDB" id="FungiDB:HCDG_03294"/>
<dbReference type="Proteomes" id="UP000002624">
    <property type="component" value="Unassembled WGS sequence"/>
</dbReference>
<proteinExistence type="predicted"/>
<name>C6HAR3_AJECH</name>
<dbReference type="AlphaFoldDB" id="C6HAR3"/>
<evidence type="ECO:0000313" key="2">
    <source>
        <dbReference type="Proteomes" id="UP000002624"/>
    </source>
</evidence>
<accession>C6HAR3</accession>
<evidence type="ECO:0000313" key="1">
    <source>
        <dbReference type="EMBL" id="EER43396.1"/>
    </source>
</evidence>
<gene>
    <name evidence="1" type="ORF">HCDG_03294</name>
</gene>
<protein>
    <submittedName>
        <fullName evidence="1">Uncharacterized protein</fullName>
    </submittedName>
</protein>
<dbReference type="HOGENOM" id="CLU_2072450_0_0_1"/>
<organism evidence="1 2">
    <name type="scientific">Ajellomyces capsulatus (strain H143)</name>
    <name type="common">Darling's disease fungus</name>
    <name type="synonym">Histoplasma capsulatum</name>
    <dbReference type="NCBI Taxonomy" id="544712"/>
    <lineage>
        <taxon>Eukaryota</taxon>
        <taxon>Fungi</taxon>
        <taxon>Dikarya</taxon>
        <taxon>Ascomycota</taxon>
        <taxon>Pezizomycotina</taxon>
        <taxon>Eurotiomycetes</taxon>
        <taxon>Eurotiomycetidae</taxon>
        <taxon>Onygenales</taxon>
        <taxon>Ajellomycetaceae</taxon>
        <taxon>Histoplasma</taxon>
    </lineage>
</organism>
<dbReference type="EMBL" id="GG692421">
    <property type="protein sequence ID" value="EER43396.1"/>
    <property type="molecule type" value="Genomic_DNA"/>
</dbReference>
<sequence>MHFQPSSKAFNSLNGRARKGSVDVITIIRLDPPAVQVRTGISIAALTALEGQFKAEGGHHLGGDENKKVPGGKPCPQTQGHCFGAPIIVTTSTDGTRQLTALSRVLYLVEKTELSYVI</sequence>